<dbReference type="Proteomes" id="UP001058974">
    <property type="component" value="Chromosome 7"/>
</dbReference>
<proteinExistence type="predicted"/>
<keyword evidence="1" id="KW-0472">Membrane</keyword>
<dbReference type="InterPro" id="IPR009810">
    <property type="entry name" value="Nodulin_late_dom"/>
</dbReference>
<accession>A0A9D5A0H1</accession>
<dbReference type="EMBL" id="JAMSHJ010000007">
    <property type="protein sequence ID" value="KAI5391101.1"/>
    <property type="molecule type" value="Genomic_DNA"/>
</dbReference>
<protein>
    <recommendedName>
        <fullName evidence="2">Late nodulin domain-containing protein</fullName>
    </recommendedName>
</protein>
<name>A0A9D5A0H1_PEA</name>
<sequence length="161" mass="18500">MYIEIIFLHINEQIMTQILVFIYAFIIFFSLCHVVTSKTRFPCDCDEDCPMAILPVYMKCIGEFCHYFVINGESFRIKMVENSHVPICILLRNGDQISSKVEESSDSYSFLEDEIHAEVGDWQSKNSSKKLVGGVNSDMRLEEGEIMQSIVDEVALGKRRI</sequence>
<evidence type="ECO:0000256" key="1">
    <source>
        <dbReference type="SAM" id="Phobius"/>
    </source>
</evidence>
<feature type="transmembrane region" description="Helical" evidence="1">
    <location>
        <begin position="14"/>
        <end position="32"/>
    </location>
</feature>
<keyword evidence="1" id="KW-1133">Transmembrane helix</keyword>
<evidence type="ECO:0000313" key="3">
    <source>
        <dbReference type="EMBL" id="KAI5391101.1"/>
    </source>
</evidence>
<gene>
    <name evidence="3" type="ORF">KIW84_076096</name>
</gene>
<feature type="domain" description="Late nodulin" evidence="2">
    <location>
        <begin position="15"/>
        <end position="66"/>
    </location>
</feature>
<evidence type="ECO:0000313" key="4">
    <source>
        <dbReference type="Proteomes" id="UP001058974"/>
    </source>
</evidence>
<reference evidence="3 4" key="1">
    <citation type="journal article" date="2022" name="Nat. Genet.">
        <title>Improved pea reference genome and pan-genome highlight genomic features and evolutionary characteristics.</title>
        <authorList>
            <person name="Yang T."/>
            <person name="Liu R."/>
            <person name="Luo Y."/>
            <person name="Hu S."/>
            <person name="Wang D."/>
            <person name="Wang C."/>
            <person name="Pandey M.K."/>
            <person name="Ge S."/>
            <person name="Xu Q."/>
            <person name="Li N."/>
            <person name="Li G."/>
            <person name="Huang Y."/>
            <person name="Saxena R.K."/>
            <person name="Ji Y."/>
            <person name="Li M."/>
            <person name="Yan X."/>
            <person name="He Y."/>
            <person name="Liu Y."/>
            <person name="Wang X."/>
            <person name="Xiang C."/>
            <person name="Varshney R.K."/>
            <person name="Ding H."/>
            <person name="Gao S."/>
            <person name="Zong X."/>
        </authorList>
    </citation>
    <scope>NUCLEOTIDE SEQUENCE [LARGE SCALE GENOMIC DNA]</scope>
    <source>
        <strain evidence="3 4">cv. Zhongwan 6</strain>
    </source>
</reference>
<comment type="caution">
    <text evidence="3">The sequence shown here is derived from an EMBL/GenBank/DDBJ whole genome shotgun (WGS) entry which is preliminary data.</text>
</comment>
<organism evidence="3 4">
    <name type="scientific">Pisum sativum</name>
    <name type="common">Garden pea</name>
    <name type="synonym">Lathyrus oleraceus</name>
    <dbReference type="NCBI Taxonomy" id="3888"/>
    <lineage>
        <taxon>Eukaryota</taxon>
        <taxon>Viridiplantae</taxon>
        <taxon>Streptophyta</taxon>
        <taxon>Embryophyta</taxon>
        <taxon>Tracheophyta</taxon>
        <taxon>Spermatophyta</taxon>
        <taxon>Magnoliopsida</taxon>
        <taxon>eudicotyledons</taxon>
        <taxon>Gunneridae</taxon>
        <taxon>Pentapetalae</taxon>
        <taxon>rosids</taxon>
        <taxon>fabids</taxon>
        <taxon>Fabales</taxon>
        <taxon>Fabaceae</taxon>
        <taxon>Papilionoideae</taxon>
        <taxon>50 kb inversion clade</taxon>
        <taxon>NPAAA clade</taxon>
        <taxon>Hologalegina</taxon>
        <taxon>IRL clade</taxon>
        <taxon>Fabeae</taxon>
        <taxon>Lathyrus</taxon>
    </lineage>
</organism>
<dbReference type="Pfam" id="PF07127">
    <property type="entry name" value="Nodulin_late"/>
    <property type="match status" value="1"/>
</dbReference>
<dbReference type="Gramene" id="Psat07G0609600-T1">
    <property type="protein sequence ID" value="KAI5391101.1"/>
    <property type="gene ID" value="KIW84_076096"/>
</dbReference>
<keyword evidence="1" id="KW-0812">Transmembrane</keyword>
<keyword evidence="4" id="KW-1185">Reference proteome</keyword>
<dbReference type="GO" id="GO:0046872">
    <property type="term" value="F:metal ion binding"/>
    <property type="evidence" value="ECO:0007669"/>
    <property type="project" value="InterPro"/>
</dbReference>
<dbReference type="AlphaFoldDB" id="A0A9D5A0H1"/>
<evidence type="ECO:0000259" key="2">
    <source>
        <dbReference type="Pfam" id="PF07127"/>
    </source>
</evidence>